<evidence type="ECO:0000256" key="4">
    <source>
        <dbReference type="ARBA" id="ARBA00023002"/>
    </source>
</evidence>
<dbReference type="PANTHER" id="PTHR11552">
    <property type="entry name" value="GLUCOSE-METHANOL-CHOLINE GMC OXIDOREDUCTASE"/>
    <property type="match status" value="1"/>
</dbReference>
<evidence type="ECO:0000256" key="7">
    <source>
        <dbReference type="ARBA" id="ARBA00023163"/>
    </source>
</evidence>
<keyword evidence="8" id="KW-0325">Glycoprotein</keyword>
<sequence>MAAVITLQSSTTAGPGATSAAPFQQPHSSDHHLLRPRSQQQQASSTPAPISPSASIGSLPRLPAPGRDGPTCDACLRRKSRCAMNEMVNKCYSCDFHRQDCTFTLSRPGTAEAPSKKRKLEEPVPEDVETTKRQQQQQQQQQPVAAVLLPVSKSDVSRSPVNGHNLLIPSGYWSQSAKYIGMTTELEPALLEHLPLDQNDEGVVASARVHKVGNDGTFMRVVDTPSHADSPSVSLDTIESLVAPYGSTLVKKYFESIHPVFPILMEDAFRQSYRTRQGLSPLLLSAVYVLALKFVDIGPAQSVRRPDAGRLESTALKLLIESLPHATISTIQAGLLLMEKSTIATHALNAQLVTAGFELGLHQDCSGWNMETWEKGLRKRLAWALYMQDKWSALVHGRPSHIFAFNWTVKDLVEEDFTEAFHTDNAQQDDADVGHGPLFFCHMVALTTILSDILDRFYTLQAIEEFKAAGGNRTRMILERAKPAQIRLKEWFASLPPQLKMDSSIDLFDTVTEDTARNGPLHLSYFATEITLHRCIIRSLSPDTADAYLSHICRSAAKTRLISAMDFVNRLRQSHLRSFWPAASRTNFSLIGSFGVLLRITAPTKEEAEFYRLRLCEYRWTLSVSRKDAEFLAFALDSLDNASNLDRHVPGKPGIDELMTSAAKPTVNLPSASQLDESMLDMDHAQDSTRGGTSSVISGLASPATSISDESVEASNPSTPSDRLTLSTVRLRLRLSPNEMKAAGEVDLETRNWLSSVIVTPCARTGGYQGVESVSLSRLLEAKVLDYEPITYEDFLPLSAGGIFNSNLANTSQSEQLIMEADTDLDGFQRMLGAPVLDEFCCLNKVCPFVRVSATHINEMRAFQLLLHSLVTAADQPSKPNLLSYGQQGPLLGTLFGTPGANATFDYVIVGGGNAGLTVASRLAQNRSVSVAVIESGSFYEIDNGNKSIVPGYAPYYAGTDPADYQPLIDWGFVTSPQPGAGNRTAHYTRGKTLGGSSARNFMLYHRPTADSMQRWADEVGDESYTFDRMLPYFKKSCRYTPPDLSLYVNSTNTQTPDAFDPSGGPLEVSFGNSVDAFGTWARRAFTAVGLEQIDGLNSGRLLGAAYGTSTINPRNGQRSSSEASFLKEAIASGSAPTLYINAMAQRILFDSNKVATGVQVSTAGTFGTAPVTYTLNARKEVIVSAGAFQSPQLLMVSGVGACNQLAKFGIDCIQDLPGVGQNLQDHTFFGSARRVNVLTASASGNDPALAATLVEQYLANATGPLSIFGSGYYGFEKLPDPYRSQLSDTSIQALSGVPADWPEIEWLPLNSWVGTGSNFITGDPRDGHNYATIATALAAPFSRGSVTLADASMNTPPIIDPQWLVDPTDVDLAIQSFKRQRQIWEELVKMGVADAHEAYPGEHVQTDAQIREYLGESVLPVYHVAGSCKMGREEDPMAVVDNTARVFGVRNLRVVDASSFPFITPGHPQAVVYALAEKIADDILAGR</sequence>
<evidence type="ECO:0000256" key="12">
    <source>
        <dbReference type="ARBA" id="ARBA00035045"/>
    </source>
</evidence>
<dbReference type="Gene3D" id="3.50.50.60">
    <property type="entry name" value="FAD/NAD(P)-binding domain"/>
    <property type="match status" value="1"/>
</dbReference>
<reference evidence="15" key="1">
    <citation type="submission" date="2020-06" db="EMBL/GenBank/DDBJ databases">
        <title>Draft genome sequences of strains closely related to Aspergillus parafelis and Aspergillus hiratsukae.</title>
        <authorList>
            <person name="Dos Santos R.A.C."/>
            <person name="Rivero-Menendez O."/>
            <person name="Steenwyk J.L."/>
            <person name="Mead M.E."/>
            <person name="Goldman G.H."/>
            <person name="Alastruey-Izquierdo A."/>
            <person name="Rokas A."/>
        </authorList>
    </citation>
    <scope>NUCLEOTIDE SEQUENCE</scope>
    <source>
        <strain evidence="15">CNM-CM5793</strain>
    </source>
</reference>
<proteinExistence type="inferred from homology"/>
<dbReference type="GO" id="GO:0008270">
    <property type="term" value="F:zinc ion binding"/>
    <property type="evidence" value="ECO:0007669"/>
    <property type="project" value="InterPro"/>
</dbReference>
<dbReference type="InterPro" id="IPR007867">
    <property type="entry name" value="GMC_OxRtase_C"/>
</dbReference>
<dbReference type="CDD" id="cd12148">
    <property type="entry name" value="fungal_TF_MHR"/>
    <property type="match status" value="1"/>
</dbReference>
<dbReference type="InterPro" id="IPR012132">
    <property type="entry name" value="GMC_OxRdtase"/>
</dbReference>
<protein>
    <recommendedName>
        <fullName evidence="11">2-oxoadipate dioxygenase/decarboxylase</fullName>
        <ecNumber evidence="11">1.13.11.93</ecNumber>
    </recommendedName>
    <alternativeName>
        <fullName evidence="12">2-hydroxyglutarate synthase</fullName>
    </alternativeName>
</protein>
<dbReference type="InterPro" id="IPR036188">
    <property type="entry name" value="FAD/NAD-bd_sf"/>
</dbReference>
<dbReference type="EC" id="1.13.11.93" evidence="11"/>
<dbReference type="GO" id="GO:0044550">
    <property type="term" value="P:secondary metabolite biosynthetic process"/>
    <property type="evidence" value="ECO:0007669"/>
    <property type="project" value="TreeGrafter"/>
</dbReference>
<evidence type="ECO:0000256" key="11">
    <source>
        <dbReference type="ARBA" id="ARBA00035023"/>
    </source>
</evidence>
<dbReference type="Pfam" id="PF04082">
    <property type="entry name" value="Fungal_trans"/>
    <property type="match status" value="1"/>
</dbReference>
<dbReference type="Pfam" id="PF00732">
    <property type="entry name" value="GMC_oxred_N"/>
    <property type="match status" value="1"/>
</dbReference>
<dbReference type="Gene3D" id="3.30.560.10">
    <property type="entry name" value="Glucose Oxidase, domain 3"/>
    <property type="match status" value="1"/>
</dbReference>
<dbReference type="PROSITE" id="PS00624">
    <property type="entry name" value="GMC_OXRED_2"/>
    <property type="match status" value="1"/>
</dbReference>
<feature type="compositionally biased region" description="Low complexity" evidence="13">
    <location>
        <begin position="38"/>
        <end position="56"/>
    </location>
</feature>
<organism evidence="15 16">
    <name type="scientific">Aspergillus hiratsukae</name>
    <dbReference type="NCBI Taxonomy" id="1194566"/>
    <lineage>
        <taxon>Eukaryota</taxon>
        <taxon>Fungi</taxon>
        <taxon>Dikarya</taxon>
        <taxon>Ascomycota</taxon>
        <taxon>Pezizomycotina</taxon>
        <taxon>Eurotiomycetes</taxon>
        <taxon>Eurotiomycetidae</taxon>
        <taxon>Eurotiales</taxon>
        <taxon>Aspergillaceae</taxon>
        <taxon>Aspergillus</taxon>
        <taxon>Aspergillus subgen. Fumigati</taxon>
    </lineage>
</organism>
<dbReference type="Pfam" id="PF05199">
    <property type="entry name" value="GMC_oxred_C"/>
    <property type="match status" value="1"/>
</dbReference>
<evidence type="ECO:0000256" key="8">
    <source>
        <dbReference type="ARBA" id="ARBA00023180"/>
    </source>
</evidence>
<comment type="cofactor">
    <cofactor evidence="1">
        <name>Fe(2+)</name>
        <dbReference type="ChEBI" id="CHEBI:29033"/>
    </cofactor>
</comment>
<feature type="region of interest" description="Disordered" evidence="13">
    <location>
        <begin position="1"/>
        <end position="68"/>
    </location>
</feature>
<dbReference type="Gene3D" id="3.10.180.80">
    <property type="entry name" value="Uncharacterised protein PF07063, DUF1338"/>
    <property type="match status" value="1"/>
</dbReference>
<keyword evidence="4" id="KW-0560">Oxidoreductase</keyword>
<gene>
    <name evidence="15" type="ORF">CNMCM5793_007159</name>
</gene>
<feature type="compositionally biased region" description="Low complexity" evidence="13">
    <location>
        <begin position="9"/>
        <end position="22"/>
    </location>
</feature>
<keyword evidence="5" id="KW-0408">Iron</keyword>
<dbReference type="CDD" id="cd00067">
    <property type="entry name" value="GAL4"/>
    <property type="match status" value="1"/>
</dbReference>
<dbReference type="InterPro" id="IPR007219">
    <property type="entry name" value="XnlR_reg_dom"/>
</dbReference>
<evidence type="ECO:0000256" key="1">
    <source>
        <dbReference type="ARBA" id="ARBA00001954"/>
    </source>
</evidence>
<dbReference type="SMART" id="SM00066">
    <property type="entry name" value="GAL4"/>
    <property type="match status" value="1"/>
</dbReference>
<feature type="domain" description="Glucose-methanol-choline oxidoreductase N-terminal" evidence="14">
    <location>
        <begin position="1187"/>
        <end position="1201"/>
    </location>
</feature>
<dbReference type="GO" id="GO:0006351">
    <property type="term" value="P:DNA-templated transcription"/>
    <property type="evidence" value="ECO:0007669"/>
    <property type="project" value="InterPro"/>
</dbReference>
<dbReference type="InterPro" id="IPR009770">
    <property type="entry name" value="HGLS"/>
</dbReference>
<dbReference type="GO" id="GO:0051213">
    <property type="term" value="F:dioxygenase activity"/>
    <property type="evidence" value="ECO:0007669"/>
    <property type="project" value="UniProtKB-KW"/>
</dbReference>
<evidence type="ECO:0000256" key="3">
    <source>
        <dbReference type="ARBA" id="ARBA00022964"/>
    </source>
</evidence>
<dbReference type="GO" id="GO:0016614">
    <property type="term" value="F:oxidoreductase activity, acting on CH-OH group of donors"/>
    <property type="evidence" value="ECO:0007669"/>
    <property type="project" value="InterPro"/>
</dbReference>
<dbReference type="InterPro" id="IPR000172">
    <property type="entry name" value="GMC_OxRdtase_N"/>
</dbReference>
<evidence type="ECO:0000259" key="14">
    <source>
        <dbReference type="PROSITE" id="PS00624"/>
    </source>
</evidence>
<keyword evidence="7" id="KW-0804">Transcription</keyword>
<keyword evidence="9" id="KW-0539">Nucleus</keyword>
<evidence type="ECO:0000256" key="5">
    <source>
        <dbReference type="ARBA" id="ARBA00023004"/>
    </source>
</evidence>
<dbReference type="OrthoDB" id="2264294at2759"/>
<dbReference type="SUPFAM" id="SSF54373">
    <property type="entry name" value="FAD-linked reductases, C-terminal domain"/>
    <property type="match status" value="1"/>
</dbReference>
<evidence type="ECO:0000256" key="6">
    <source>
        <dbReference type="ARBA" id="ARBA00023015"/>
    </source>
</evidence>
<dbReference type="GO" id="GO:0003677">
    <property type="term" value="F:DNA binding"/>
    <property type="evidence" value="ECO:0007669"/>
    <property type="project" value="InterPro"/>
</dbReference>
<keyword evidence="16" id="KW-1185">Reference proteome</keyword>
<evidence type="ECO:0000256" key="2">
    <source>
        <dbReference type="ARBA" id="ARBA00010790"/>
    </source>
</evidence>
<evidence type="ECO:0000313" key="15">
    <source>
        <dbReference type="EMBL" id="KAF7117856.1"/>
    </source>
</evidence>
<comment type="similarity">
    <text evidence="10">Belongs to the 2-oxoadipate dioxygenase/decarboxylase family.</text>
</comment>
<dbReference type="SUPFAM" id="SSF51905">
    <property type="entry name" value="FAD/NAD(P)-binding domain"/>
    <property type="match status" value="1"/>
</dbReference>
<evidence type="ECO:0000256" key="10">
    <source>
        <dbReference type="ARBA" id="ARBA00035013"/>
    </source>
</evidence>
<dbReference type="Pfam" id="PF07063">
    <property type="entry name" value="HGLS"/>
    <property type="match status" value="1"/>
</dbReference>
<keyword evidence="3" id="KW-0223">Dioxygenase</keyword>
<evidence type="ECO:0000256" key="9">
    <source>
        <dbReference type="ARBA" id="ARBA00023242"/>
    </source>
</evidence>
<dbReference type="GO" id="GO:0000981">
    <property type="term" value="F:DNA-binding transcription factor activity, RNA polymerase II-specific"/>
    <property type="evidence" value="ECO:0007669"/>
    <property type="project" value="InterPro"/>
</dbReference>
<keyword evidence="6" id="KW-0805">Transcription regulation</keyword>
<evidence type="ECO:0000313" key="16">
    <source>
        <dbReference type="Proteomes" id="UP000630445"/>
    </source>
</evidence>
<dbReference type="Proteomes" id="UP000630445">
    <property type="component" value="Unassembled WGS sequence"/>
</dbReference>
<evidence type="ECO:0000256" key="13">
    <source>
        <dbReference type="SAM" id="MobiDB-lite"/>
    </source>
</evidence>
<feature type="region of interest" description="Disordered" evidence="13">
    <location>
        <begin position="106"/>
        <end position="144"/>
    </location>
</feature>
<comment type="similarity">
    <text evidence="2">Belongs to the GMC oxidoreductase family.</text>
</comment>
<name>A0A8H6P544_9EURO</name>
<dbReference type="PANTHER" id="PTHR11552:SF138">
    <property type="entry name" value="DEHYDROGENASE PKFF-RELATED"/>
    <property type="match status" value="1"/>
</dbReference>
<accession>A0A8H6P544</accession>
<comment type="caution">
    <text evidence="15">The sequence shown here is derived from an EMBL/GenBank/DDBJ whole genome shotgun (WGS) entry which is preliminary data.</text>
</comment>
<dbReference type="EMBL" id="JACBAD010002081">
    <property type="protein sequence ID" value="KAF7117856.1"/>
    <property type="molecule type" value="Genomic_DNA"/>
</dbReference>
<dbReference type="GO" id="GO:0050660">
    <property type="term" value="F:flavin adenine dinucleotide binding"/>
    <property type="evidence" value="ECO:0007669"/>
    <property type="project" value="InterPro"/>
</dbReference>
<dbReference type="InterPro" id="IPR001138">
    <property type="entry name" value="Zn2Cys6_DnaBD"/>
</dbReference>